<dbReference type="Pfam" id="PF07331">
    <property type="entry name" value="TctB"/>
    <property type="match status" value="1"/>
</dbReference>
<accession>A0ABR7DH73</accession>
<keyword evidence="4" id="KW-1185">Reference proteome</keyword>
<keyword evidence="1" id="KW-0472">Membrane</keyword>
<evidence type="ECO:0000259" key="2">
    <source>
        <dbReference type="Pfam" id="PF07331"/>
    </source>
</evidence>
<evidence type="ECO:0000256" key="1">
    <source>
        <dbReference type="SAM" id="Phobius"/>
    </source>
</evidence>
<feature type="transmembrane region" description="Helical" evidence="1">
    <location>
        <begin position="85"/>
        <end position="118"/>
    </location>
</feature>
<evidence type="ECO:0000313" key="3">
    <source>
        <dbReference type="EMBL" id="MBC5630741.1"/>
    </source>
</evidence>
<organism evidence="3 4">
    <name type="scientific">Clostridium hominis</name>
    <dbReference type="NCBI Taxonomy" id="2763036"/>
    <lineage>
        <taxon>Bacteria</taxon>
        <taxon>Bacillati</taxon>
        <taxon>Bacillota</taxon>
        <taxon>Clostridia</taxon>
        <taxon>Eubacteriales</taxon>
        <taxon>Clostridiaceae</taxon>
        <taxon>Clostridium</taxon>
    </lineage>
</organism>
<dbReference type="InterPro" id="IPR009936">
    <property type="entry name" value="DUF1468"/>
</dbReference>
<feature type="transmembrane region" description="Helical" evidence="1">
    <location>
        <begin position="46"/>
        <end position="64"/>
    </location>
</feature>
<feature type="transmembrane region" description="Helical" evidence="1">
    <location>
        <begin position="124"/>
        <end position="145"/>
    </location>
</feature>
<dbReference type="Proteomes" id="UP000596929">
    <property type="component" value="Unassembled WGS sequence"/>
</dbReference>
<feature type="domain" description="DUF1468" evidence="2">
    <location>
        <begin position="10"/>
        <end position="150"/>
    </location>
</feature>
<reference evidence="3 4" key="1">
    <citation type="submission" date="2020-08" db="EMBL/GenBank/DDBJ databases">
        <title>Genome public.</title>
        <authorList>
            <person name="Liu C."/>
            <person name="Sun Q."/>
        </authorList>
    </citation>
    <scope>NUCLEOTIDE SEQUENCE [LARGE SCALE GENOMIC DNA]</scope>
    <source>
        <strain evidence="3 4">NSJ-6</strain>
    </source>
</reference>
<feature type="transmembrane region" description="Helical" evidence="1">
    <location>
        <begin position="9"/>
        <end position="26"/>
    </location>
</feature>
<keyword evidence="1" id="KW-1133">Transmembrane helix</keyword>
<dbReference type="RefSeq" id="WP_032117757.1">
    <property type="nucleotide sequence ID" value="NZ_JACOOO010000043.1"/>
</dbReference>
<name>A0ABR7DH73_9CLOT</name>
<proteinExistence type="predicted"/>
<gene>
    <name evidence="3" type="ORF">H8S20_17955</name>
</gene>
<dbReference type="EMBL" id="JACOOO010000043">
    <property type="protein sequence ID" value="MBC5630741.1"/>
    <property type="molecule type" value="Genomic_DNA"/>
</dbReference>
<keyword evidence="1" id="KW-0812">Transmembrane</keyword>
<evidence type="ECO:0000313" key="4">
    <source>
        <dbReference type="Proteomes" id="UP000596929"/>
    </source>
</evidence>
<protein>
    <submittedName>
        <fullName evidence="3">Tripartite tricarboxylate transporter TctB family protein</fullName>
    </submittedName>
</protein>
<comment type="caution">
    <text evidence="3">The sequence shown here is derived from an EMBL/GenBank/DDBJ whole genome shotgun (WGS) entry which is preliminary data.</text>
</comment>
<sequence>MKIKFKQDLVGGIVFLIVSLVIWFMMPSQIKINTTDAINSQSFPRVIIGLMMVCSIYLIIVQVIKIIKKIPVKEVEIDLKQEGKCILMIGMIAAYWLMLHFLTFMAASLIFAGAILLFFKCKNWKYYGVVFTSIIVITLVFQNLLGVKLP</sequence>